<dbReference type="AlphaFoldDB" id="A0A1F6M7L7"/>
<protein>
    <submittedName>
        <fullName evidence="2">Uncharacterized protein</fullName>
    </submittedName>
</protein>
<comment type="caution">
    <text evidence="2">The sequence shown here is derived from an EMBL/GenBank/DDBJ whole genome shotgun (WGS) entry which is preliminary data.</text>
</comment>
<name>A0A1F6M7L7_9BACT</name>
<sequence>MGRVNNTPKQLRVAQQRLRQRVISFLGEKAKNGFEREDLLGPNAPFSNVRQAGQFLAVERAKQRATVATNSNARMWTITEHGAARFNSAGGKDERSAAVTAPASTPGY</sequence>
<evidence type="ECO:0000313" key="3">
    <source>
        <dbReference type="Proteomes" id="UP000176532"/>
    </source>
</evidence>
<accession>A0A1F6M7L7</accession>
<dbReference type="EMBL" id="MFQD01000039">
    <property type="protein sequence ID" value="OGH67624.1"/>
    <property type="molecule type" value="Genomic_DNA"/>
</dbReference>
<dbReference type="Proteomes" id="UP000176532">
    <property type="component" value="Unassembled WGS sequence"/>
</dbReference>
<feature type="region of interest" description="Disordered" evidence="1">
    <location>
        <begin position="86"/>
        <end position="108"/>
    </location>
</feature>
<evidence type="ECO:0000256" key="1">
    <source>
        <dbReference type="SAM" id="MobiDB-lite"/>
    </source>
</evidence>
<evidence type="ECO:0000313" key="2">
    <source>
        <dbReference type="EMBL" id="OGH67624.1"/>
    </source>
</evidence>
<proteinExistence type="predicted"/>
<dbReference type="STRING" id="1798682.A3C15_01385"/>
<organism evidence="2 3">
    <name type="scientific">Candidatus Magasanikbacteria bacterium RIFCSPHIGHO2_02_FULL_50_9b</name>
    <dbReference type="NCBI Taxonomy" id="1798682"/>
    <lineage>
        <taxon>Bacteria</taxon>
        <taxon>Candidatus Magasanikiibacteriota</taxon>
    </lineage>
</organism>
<gene>
    <name evidence="2" type="ORF">A3C15_01385</name>
</gene>
<reference evidence="2 3" key="1">
    <citation type="journal article" date="2016" name="Nat. Commun.">
        <title>Thousands of microbial genomes shed light on interconnected biogeochemical processes in an aquifer system.</title>
        <authorList>
            <person name="Anantharaman K."/>
            <person name="Brown C.T."/>
            <person name="Hug L.A."/>
            <person name="Sharon I."/>
            <person name="Castelle C.J."/>
            <person name="Probst A.J."/>
            <person name="Thomas B.C."/>
            <person name="Singh A."/>
            <person name="Wilkins M.J."/>
            <person name="Karaoz U."/>
            <person name="Brodie E.L."/>
            <person name="Williams K.H."/>
            <person name="Hubbard S.S."/>
            <person name="Banfield J.F."/>
        </authorList>
    </citation>
    <scope>NUCLEOTIDE SEQUENCE [LARGE SCALE GENOMIC DNA]</scope>
</reference>